<evidence type="ECO:0000256" key="5">
    <source>
        <dbReference type="ARBA" id="ARBA00022840"/>
    </source>
</evidence>
<protein>
    <recommendedName>
        <fullName evidence="1">tRNA(Ile)-lysidine synthetase</fullName>
        <ecNumber evidence="1">6.3.4.19</ecNumber>
    </recommendedName>
</protein>
<dbReference type="Proteomes" id="UP000320393">
    <property type="component" value="Unassembled WGS sequence"/>
</dbReference>
<dbReference type="EC" id="6.3.4.19" evidence="1"/>
<dbReference type="CDD" id="cd01992">
    <property type="entry name" value="TilS_N"/>
    <property type="match status" value="1"/>
</dbReference>
<dbReference type="InterPro" id="IPR011063">
    <property type="entry name" value="TilS/TtcA_N"/>
</dbReference>
<dbReference type="PANTHER" id="PTHR43033">
    <property type="entry name" value="TRNA(ILE)-LYSIDINE SYNTHASE-RELATED"/>
    <property type="match status" value="1"/>
</dbReference>
<comment type="caution">
    <text evidence="8">The sequence shown here is derived from an EMBL/GenBank/DDBJ whole genome shotgun (WGS) entry which is preliminary data.</text>
</comment>
<dbReference type="InterPro" id="IPR012795">
    <property type="entry name" value="tRNA_Ile_lys_synt_N"/>
</dbReference>
<comment type="catalytic activity">
    <reaction evidence="6">
        <text>cytidine(34) in tRNA(Ile2) + L-lysine + ATP = lysidine(34) in tRNA(Ile2) + AMP + diphosphate + H(+)</text>
        <dbReference type="Rhea" id="RHEA:43744"/>
        <dbReference type="Rhea" id="RHEA-COMP:10625"/>
        <dbReference type="Rhea" id="RHEA-COMP:10670"/>
        <dbReference type="ChEBI" id="CHEBI:15378"/>
        <dbReference type="ChEBI" id="CHEBI:30616"/>
        <dbReference type="ChEBI" id="CHEBI:32551"/>
        <dbReference type="ChEBI" id="CHEBI:33019"/>
        <dbReference type="ChEBI" id="CHEBI:82748"/>
        <dbReference type="ChEBI" id="CHEBI:83665"/>
        <dbReference type="ChEBI" id="CHEBI:456215"/>
        <dbReference type="EC" id="6.3.4.19"/>
    </reaction>
</comment>
<dbReference type="SUPFAM" id="SSF52402">
    <property type="entry name" value="Adenine nucleotide alpha hydrolases-like"/>
    <property type="match status" value="1"/>
</dbReference>
<dbReference type="NCBIfam" id="TIGR02432">
    <property type="entry name" value="lysidine_TilS_N"/>
    <property type="match status" value="1"/>
</dbReference>
<evidence type="ECO:0000256" key="2">
    <source>
        <dbReference type="ARBA" id="ARBA00022598"/>
    </source>
</evidence>
<keyword evidence="5" id="KW-0067">ATP-binding</keyword>
<dbReference type="HAMAP" id="MF_01161">
    <property type="entry name" value="tRNA_Ile_lys_synt"/>
    <property type="match status" value="1"/>
</dbReference>
<evidence type="ECO:0000313" key="8">
    <source>
        <dbReference type="EMBL" id="TMJ15793.1"/>
    </source>
</evidence>
<keyword evidence="3" id="KW-0819">tRNA processing</keyword>
<organism evidence="8 9">
    <name type="scientific">Candidatus Segetimicrobium genomatis</name>
    <dbReference type="NCBI Taxonomy" id="2569760"/>
    <lineage>
        <taxon>Bacteria</taxon>
        <taxon>Bacillati</taxon>
        <taxon>Candidatus Sysuimicrobiota</taxon>
        <taxon>Candidatus Sysuimicrobiia</taxon>
        <taxon>Candidatus Sysuimicrobiales</taxon>
        <taxon>Candidatus Segetimicrobiaceae</taxon>
        <taxon>Candidatus Segetimicrobium</taxon>
    </lineage>
</organism>
<evidence type="ECO:0000256" key="4">
    <source>
        <dbReference type="ARBA" id="ARBA00022741"/>
    </source>
</evidence>
<evidence type="ECO:0000256" key="6">
    <source>
        <dbReference type="ARBA" id="ARBA00048539"/>
    </source>
</evidence>
<keyword evidence="2" id="KW-0436">Ligase</keyword>
<sequence>MQQKAGPPFVDRIRETIRRHRMIARGDTVVVAASGGPDSTALVHGLAALGPELRLTIHLAHLNHRLRPEAAEDAAFVAAMGRELGLEHHQDSADPRTLAAREGLSLEDASRRLRYEFLVRVAHDAGAAVIATGHTLDDQAETVLMRLLRGSGLDGLAGIPPVRESGGIRIVRPLIETARAEVEAYIRSVGAQSREDATNRDLAILRNRIRRVLLPTLEGYNPDVKQALARVAALLRDEAEAIETLGAAQIAGVLSGSPQAV</sequence>
<gene>
    <name evidence="8" type="primary">tilS</name>
    <name evidence="8" type="ORF">E6H02_01605</name>
</gene>
<evidence type="ECO:0000256" key="1">
    <source>
        <dbReference type="ARBA" id="ARBA00013267"/>
    </source>
</evidence>
<dbReference type="Gene3D" id="3.40.50.620">
    <property type="entry name" value="HUPs"/>
    <property type="match status" value="1"/>
</dbReference>
<dbReference type="GO" id="GO:0008033">
    <property type="term" value="P:tRNA processing"/>
    <property type="evidence" value="ECO:0007669"/>
    <property type="project" value="UniProtKB-KW"/>
</dbReference>
<dbReference type="EMBL" id="VBAM01000044">
    <property type="protein sequence ID" value="TMJ15793.1"/>
    <property type="molecule type" value="Genomic_DNA"/>
</dbReference>
<name>A0A537M6B3_9BACT</name>
<keyword evidence="4" id="KW-0547">Nucleotide-binding</keyword>
<proteinExistence type="inferred from homology"/>
<dbReference type="InterPro" id="IPR014729">
    <property type="entry name" value="Rossmann-like_a/b/a_fold"/>
</dbReference>
<evidence type="ECO:0000256" key="3">
    <source>
        <dbReference type="ARBA" id="ARBA00022694"/>
    </source>
</evidence>
<dbReference type="GO" id="GO:0032267">
    <property type="term" value="F:tRNA(Ile)-lysidine synthase activity"/>
    <property type="evidence" value="ECO:0007669"/>
    <property type="project" value="UniProtKB-EC"/>
</dbReference>
<dbReference type="InterPro" id="IPR012094">
    <property type="entry name" value="tRNA_Ile_lys_synt"/>
</dbReference>
<dbReference type="Pfam" id="PF01171">
    <property type="entry name" value="ATP_bind_3"/>
    <property type="match status" value="1"/>
</dbReference>
<feature type="domain" description="tRNA(Ile)-lysidine/2-thiocytidine synthase N-terminal" evidence="7">
    <location>
        <begin position="29"/>
        <end position="211"/>
    </location>
</feature>
<feature type="non-terminal residue" evidence="8">
    <location>
        <position position="261"/>
    </location>
</feature>
<dbReference type="PANTHER" id="PTHR43033:SF1">
    <property type="entry name" value="TRNA(ILE)-LYSIDINE SYNTHASE-RELATED"/>
    <property type="match status" value="1"/>
</dbReference>
<evidence type="ECO:0000313" key="9">
    <source>
        <dbReference type="Proteomes" id="UP000320393"/>
    </source>
</evidence>
<evidence type="ECO:0000259" key="7">
    <source>
        <dbReference type="Pfam" id="PF01171"/>
    </source>
</evidence>
<reference evidence="8 9" key="1">
    <citation type="journal article" date="2019" name="Nat. Microbiol.">
        <title>Mediterranean grassland soil C-N compound turnover is dependent on rainfall and depth, and is mediated by genomically divergent microorganisms.</title>
        <authorList>
            <person name="Diamond S."/>
            <person name="Andeer P.F."/>
            <person name="Li Z."/>
            <person name="Crits-Christoph A."/>
            <person name="Burstein D."/>
            <person name="Anantharaman K."/>
            <person name="Lane K.R."/>
            <person name="Thomas B.C."/>
            <person name="Pan C."/>
            <person name="Northen T.R."/>
            <person name="Banfield J.F."/>
        </authorList>
    </citation>
    <scope>NUCLEOTIDE SEQUENCE [LARGE SCALE GENOMIC DNA]</scope>
    <source>
        <strain evidence="8">NP_5</strain>
    </source>
</reference>
<accession>A0A537M6B3</accession>
<dbReference type="GO" id="GO:0005524">
    <property type="term" value="F:ATP binding"/>
    <property type="evidence" value="ECO:0007669"/>
    <property type="project" value="UniProtKB-KW"/>
</dbReference>
<dbReference type="AlphaFoldDB" id="A0A537M6B3"/>